<reference evidence="1" key="1">
    <citation type="submission" date="2022-04" db="EMBL/GenBank/DDBJ databases">
        <title>Paenibacillus mangrovi sp. nov., a novel endophytic bacterium isolated from bark of Kandelia candel.</title>
        <authorList>
            <person name="Tuo L."/>
        </authorList>
    </citation>
    <scope>NUCLEOTIDE SEQUENCE</scope>
    <source>
        <strain evidence="1">KQZ6P-2</strain>
    </source>
</reference>
<dbReference type="AlphaFoldDB" id="A0A9X2B3C3"/>
<keyword evidence="2" id="KW-1185">Reference proteome</keyword>
<protein>
    <recommendedName>
        <fullName evidence="3">Phospholipase C/D domain-containing protein</fullName>
    </recommendedName>
</protein>
<sequence length="214" mass="24770">MPWPMVHFAVAEKISLSNPSPELLIGSISPDAIHARDPVTRAEKGLTHLVSEGRFASIETLKMNYIAYLNKHADAEWKEFVKGYFAHIYTDMRWTEALYADFSKAYDEESSKIRDTYNQEVSQVEFVLMRSAEWADGAIAKLRQAQVYAMEPFVTKDEVSKYRDIKLAWLLDPSNEPGIETKYFIEDAVMRFIENTANELIDLFREWNLEAERS</sequence>
<evidence type="ECO:0000313" key="1">
    <source>
        <dbReference type="EMBL" id="MCJ8013231.1"/>
    </source>
</evidence>
<gene>
    <name evidence="1" type="ORF">MUG84_15985</name>
</gene>
<proteinExistence type="predicted"/>
<accession>A0A9X2B3C3</accession>
<evidence type="ECO:0000313" key="2">
    <source>
        <dbReference type="Proteomes" id="UP001139347"/>
    </source>
</evidence>
<dbReference type="RefSeq" id="WP_244726403.1">
    <property type="nucleotide sequence ID" value="NZ_JALIRP010000006.1"/>
</dbReference>
<dbReference type="Proteomes" id="UP001139347">
    <property type="component" value="Unassembled WGS sequence"/>
</dbReference>
<organism evidence="1 2">
    <name type="scientific">Paenibacillus mangrovi</name>
    <dbReference type="NCBI Taxonomy" id="2931978"/>
    <lineage>
        <taxon>Bacteria</taxon>
        <taxon>Bacillati</taxon>
        <taxon>Bacillota</taxon>
        <taxon>Bacilli</taxon>
        <taxon>Bacillales</taxon>
        <taxon>Paenibacillaceae</taxon>
        <taxon>Paenibacillus</taxon>
    </lineage>
</organism>
<evidence type="ECO:0008006" key="3">
    <source>
        <dbReference type="Google" id="ProtNLM"/>
    </source>
</evidence>
<name>A0A9X2B3C3_9BACL</name>
<comment type="caution">
    <text evidence="1">The sequence shown here is derived from an EMBL/GenBank/DDBJ whole genome shotgun (WGS) entry which is preliminary data.</text>
</comment>
<dbReference type="EMBL" id="JALIRP010000006">
    <property type="protein sequence ID" value="MCJ8013231.1"/>
    <property type="molecule type" value="Genomic_DNA"/>
</dbReference>